<feature type="region of interest" description="Disordered" evidence="1">
    <location>
        <begin position="18"/>
        <end position="42"/>
    </location>
</feature>
<evidence type="ECO:0000256" key="1">
    <source>
        <dbReference type="SAM" id="MobiDB-lite"/>
    </source>
</evidence>
<reference evidence="2 3" key="1">
    <citation type="submission" date="2018-04" db="EMBL/GenBank/DDBJ databases">
        <authorList>
            <person name="Zhang X."/>
            <person name="Yuan J."/>
            <person name="Li F."/>
            <person name="Xiang J."/>
        </authorList>
    </citation>
    <scope>NUCLEOTIDE SEQUENCE [LARGE SCALE GENOMIC DNA]</scope>
    <source>
        <tissue evidence="2">Muscle</tissue>
    </source>
</reference>
<sequence length="438" mass="47470">MSNPFLNTVGEEEARALALHPRRKPVSTRDNNNRYGDARPSEKRVGLRMAGIFSSRILGFRPRRGMPLTPRHAQCKPGNANGRRVNSVSAALPVHKQVIYWAATRSLSLSGDYRYLPPSVPTSGCLTPPPPRLTSPPRALGGERSGEGRGQVGEGLLLGWGEGWRIHALSHSLRPSASSFLLLPHFLLFLSRCLSISHLLSPSSFFLLPPAFPSPIFSLPLPSYSFLLPFHFPSSLSLFLLSPSSCLSISHLLSPSHSSSLLPFLLPSSLSLSLRLPLFSFLMPLHLPSSLSLSLFLPPPFPSLSLFLLLPPIFPSPIFSLPLPPSLSISHLLSPYPSSSLLLLPFHLLSPSSSSILLSSHLPSSLSLFPPPFHLSSSFSSLFLPLLLLPFHLISPCSSSILLSSHLLTPYLSSPSSSSYLSHSHLLSPPPLPSTPLS</sequence>
<evidence type="ECO:0000313" key="2">
    <source>
        <dbReference type="EMBL" id="ROT68119.1"/>
    </source>
</evidence>
<evidence type="ECO:0000313" key="3">
    <source>
        <dbReference type="Proteomes" id="UP000283509"/>
    </source>
</evidence>
<dbReference type="EMBL" id="QCYY01002717">
    <property type="protein sequence ID" value="ROT68119.1"/>
    <property type="molecule type" value="Genomic_DNA"/>
</dbReference>
<gene>
    <name evidence="2" type="ORF">C7M84_013748</name>
</gene>
<keyword evidence="3" id="KW-1185">Reference proteome</keyword>
<accession>A0A3R7M0A9</accession>
<organism evidence="2 3">
    <name type="scientific">Penaeus vannamei</name>
    <name type="common">Whiteleg shrimp</name>
    <name type="synonym">Litopenaeus vannamei</name>
    <dbReference type="NCBI Taxonomy" id="6689"/>
    <lineage>
        <taxon>Eukaryota</taxon>
        <taxon>Metazoa</taxon>
        <taxon>Ecdysozoa</taxon>
        <taxon>Arthropoda</taxon>
        <taxon>Crustacea</taxon>
        <taxon>Multicrustacea</taxon>
        <taxon>Malacostraca</taxon>
        <taxon>Eumalacostraca</taxon>
        <taxon>Eucarida</taxon>
        <taxon>Decapoda</taxon>
        <taxon>Dendrobranchiata</taxon>
        <taxon>Penaeoidea</taxon>
        <taxon>Penaeidae</taxon>
        <taxon>Penaeus</taxon>
    </lineage>
</organism>
<comment type="caution">
    <text evidence="2">The sequence shown here is derived from an EMBL/GenBank/DDBJ whole genome shotgun (WGS) entry which is preliminary data.</text>
</comment>
<reference evidence="2 3" key="2">
    <citation type="submission" date="2019-01" db="EMBL/GenBank/DDBJ databases">
        <title>The decoding of complex shrimp genome reveals the adaptation for benthos swimmer, frequently molting mechanism and breeding impact on genome.</title>
        <authorList>
            <person name="Sun Y."/>
            <person name="Gao Y."/>
            <person name="Yu Y."/>
        </authorList>
    </citation>
    <scope>NUCLEOTIDE SEQUENCE [LARGE SCALE GENOMIC DNA]</scope>
    <source>
        <tissue evidence="2">Muscle</tissue>
    </source>
</reference>
<proteinExistence type="predicted"/>
<name>A0A3R7M0A9_PENVA</name>
<protein>
    <submittedName>
        <fullName evidence="2">Uncharacterized protein</fullName>
    </submittedName>
</protein>
<feature type="region of interest" description="Disordered" evidence="1">
    <location>
        <begin position="121"/>
        <end position="150"/>
    </location>
</feature>
<dbReference type="AlphaFoldDB" id="A0A3R7M0A9"/>
<dbReference type="Proteomes" id="UP000283509">
    <property type="component" value="Unassembled WGS sequence"/>
</dbReference>